<gene>
    <name evidence="2" type="ORF">HER12_03360</name>
</gene>
<evidence type="ECO:0000313" key="3">
    <source>
        <dbReference type="Proteomes" id="UP000584587"/>
    </source>
</evidence>
<keyword evidence="3" id="KW-1185">Reference proteome</keyword>
<sequence>MLVLYSMIGIVSFIIGITIIVLVIQFLSAGINYFRLANKKIKLELATQEKEIIETNEIKQEKLNNFEK</sequence>
<proteinExistence type="predicted"/>
<keyword evidence="1" id="KW-0472">Membrane</keyword>
<dbReference type="RefSeq" id="WP_168105251.1">
    <property type="nucleotide sequence ID" value="NZ_CP051215.1"/>
</dbReference>
<comment type="caution">
    <text evidence="2">The sequence shown here is derived from an EMBL/GenBank/DDBJ whole genome shotgun (WGS) entry which is preliminary data.</text>
</comment>
<organism evidence="2 3">
    <name type="scientific">Spiroplasma platyhelix PALS-1</name>
    <dbReference type="NCBI Taxonomy" id="1276218"/>
    <lineage>
        <taxon>Bacteria</taxon>
        <taxon>Bacillati</taxon>
        <taxon>Mycoplasmatota</taxon>
        <taxon>Mollicutes</taxon>
        <taxon>Entomoplasmatales</taxon>
        <taxon>Spiroplasmataceae</taxon>
        <taxon>Spiroplasma</taxon>
    </lineage>
</organism>
<keyword evidence="1" id="KW-1133">Transmembrane helix</keyword>
<evidence type="ECO:0000256" key="1">
    <source>
        <dbReference type="SAM" id="Phobius"/>
    </source>
</evidence>
<keyword evidence="1" id="KW-0812">Transmembrane</keyword>
<feature type="transmembrane region" description="Helical" evidence="1">
    <location>
        <begin position="6"/>
        <end position="34"/>
    </location>
</feature>
<accession>A0A846TXH8</accession>
<dbReference type="Proteomes" id="UP000584587">
    <property type="component" value="Unassembled WGS sequence"/>
</dbReference>
<protein>
    <submittedName>
        <fullName evidence="2">Uncharacterized protein</fullName>
    </submittedName>
</protein>
<name>A0A846TXH8_9MOLU</name>
<reference evidence="2 3" key="1">
    <citation type="submission" date="2020-04" db="EMBL/GenBank/DDBJ databases">
        <title>Complete genome sequence of Spiroplasma platyhelix ATCC 51748, an insect isolate.</title>
        <authorList>
            <person name="Green E.A."/>
            <person name="Klassen J.L."/>
        </authorList>
    </citation>
    <scope>NUCLEOTIDE SEQUENCE [LARGE SCALE GENOMIC DNA]</scope>
    <source>
        <strain evidence="2 3">PALS-1</strain>
    </source>
</reference>
<dbReference type="AlphaFoldDB" id="A0A846TXH8"/>
<evidence type="ECO:0000313" key="2">
    <source>
        <dbReference type="EMBL" id="NKE38781.1"/>
    </source>
</evidence>
<dbReference type="EMBL" id="JAAVVK010000002">
    <property type="protein sequence ID" value="NKE38781.1"/>
    <property type="molecule type" value="Genomic_DNA"/>
</dbReference>